<evidence type="ECO:0000313" key="2">
    <source>
        <dbReference type="Proteomes" id="UP001218218"/>
    </source>
</evidence>
<organism evidence="1 2">
    <name type="scientific">Mycena albidolilacea</name>
    <dbReference type="NCBI Taxonomy" id="1033008"/>
    <lineage>
        <taxon>Eukaryota</taxon>
        <taxon>Fungi</taxon>
        <taxon>Dikarya</taxon>
        <taxon>Basidiomycota</taxon>
        <taxon>Agaricomycotina</taxon>
        <taxon>Agaricomycetes</taxon>
        <taxon>Agaricomycetidae</taxon>
        <taxon>Agaricales</taxon>
        <taxon>Marasmiineae</taxon>
        <taxon>Mycenaceae</taxon>
        <taxon>Mycena</taxon>
    </lineage>
</organism>
<gene>
    <name evidence="1" type="ORF">DFH08DRAFT_712554</name>
</gene>
<comment type="caution">
    <text evidence="1">The sequence shown here is derived from an EMBL/GenBank/DDBJ whole genome shotgun (WGS) entry which is preliminary data.</text>
</comment>
<keyword evidence="2" id="KW-1185">Reference proteome</keyword>
<evidence type="ECO:0000313" key="1">
    <source>
        <dbReference type="EMBL" id="KAJ7321928.1"/>
    </source>
</evidence>
<protein>
    <submittedName>
        <fullName evidence="1">Uncharacterized protein</fullName>
    </submittedName>
</protein>
<name>A0AAD6ZGK1_9AGAR</name>
<proteinExistence type="predicted"/>
<dbReference type="Proteomes" id="UP001218218">
    <property type="component" value="Unassembled WGS sequence"/>
</dbReference>
<reference evidence="1" key="1">
    <citation type="submission" date="2023-03" db="EMBL/GenBank/DDBJ databases">
        <title>Massive genome expansion in bonnet fungi (Mycena s.s.) driven by repeated elements and novel gene families across ecological guilds.</title>
        <authorList>
            <consortium name="Lawrence Berkeley National Laboratory"/>
            <person name="Harder C.B."/>
            <person name="Miyauchi S."/>
            <person name="Viragh M."/>
            <person name="Kuo A."/>
            <person name="Thoen E."/>
            <person name="Andreopoulos B."/>
            <person name="Lu D."/>
            <person name="Skrede I."/>
            <person name="Drula E."/>
            <person name="Henrissat B."/>
            <person name="Morin E."/>
            <person name="Kohler A."/>
            <person name="Barry K."/>
            <person name="LaButti K."/>
            <person name="Morin E."/>
            <person name="Salamov A."/>
            <person name="Lipzen A."/>
            <person name="Mereny Z."/>
            <person name="Hegedus B."/>
            <person name="Baldrian P."/>
            <person name="Stursova M."/>
            <person name="Weitz H."/>
            <person name="Taylor A."/>
            <person name="Grigoriev I.V."/>
            <person name="Nagy L.G."/>
            <person name="Martin F."/>
            <person name="Kauserud H."/>
        </authorList>
    </citation>
    <scope>NUCLEOTIDE SEQUENCE</scope>
    <source>
        <strain evidence="1">CBHHK002</strain>
    </source>
</reference>
<sequence length="325" mass="36450">MREGGVNKWATEHNSEFRAAKDQVLHLSQRRVLQAQLFRQEAKWVLERRPNLDIAGYTMKSSKAVKLVGIWLDENLTFKEQGAAAVAKGQEGVVNFRRLGKVVGGVHLVWIRHLYLAICVPRMLYGAEVWLALVWQRMKGTNCKHDGRVIVKKLETLLQAGRLMLGTMASSLNAHADLLPMLLVIDKLLQKAATRSVTMPKTHPLHAAVRNAMCYQHVKKYLSPLHFLMKAYTEVIPEAKRKAGWKAPVDVCMAETKDEAKKWVEEETSKVALFLDESLIDGMVGAAVLLCVDRVVKRVKGVQLGTAEWYGVYEAEGVGMVLALE</sequence>
<dbReference type="EMBL" id="JARIHO010000049">
    <property type="protein sequence ID" value="KAJ7321928.1"/>
    <property type="molecule type" value="Genomic_DNA"/>
</dbReference>
<accession>A0AAD6ZGK1</accession>
<dbReference type="AlphaFoldDB" id="A0AAD6ZGK1"/>
<feature type="non-terminal residue" evidence="1">
    <location>
        <position position="325"/>
    </location>
</feature>